<evidence type="ECO:0000256" key="1">
    <source>
        <dbReference type="ARBA" id="ARBA00002600"/>
    </source>
</evidence>
<dbReference type="SUPFAM" id="SSF53659">
    <property type="entry name" value="Isocitrate/Isopropylmalate dehydrogenase-like"/>
    <property type="match status" value="1"/>
</dbReference>
<comment type="function">
    <text evidence="1">Catalyzes the 6-electron oxidation of protoporphyrinogen-IX to form protoporphyrin-IX.</text>
</comment>
<dbReference type="Gene3D" id="3.40.718.10">
    <property type="entry name" value="Isopropylmalate Dehydrogenase"/>
    <property type="match status" value="1"/>
</dbReference>
<keyword evidence="15" id="KW-1185">Reference proteome</keyword>
<evidence type="ECO:0000256" key="8">
    <source>
        <dbReference type="ARBA" id="ARBA00023002"/>
    </source>
</evidence>
<dbReference type="InterPro" id="IPR024084">
    <property type="entry name" value="IsoPropMal-DH-like_dom"/>
</dbReference>
<evidence type="ECO:0000313" key="15">
    <source>
        <dbReference type="Proteomes" id="UP001195483"/>
    </source>
</evidence>
<dbReference type="AlphaFoldDB" id="A0AAE0T723"/>
<sequence length="745" mass="82193">MSKHKKHIITLLPGDGIGPEITNAMKRVVEATGVLIEWEEHLAGKAAMDKGGDPLPQEVMDSILRNKIALKGPLTTEVGKGFRSVNVQLRKTLNLYANLRPTKSVPSPNTRYMGLDIVVVRENTESLYAGIENEISPGVVQASKIITRDASIRIAKFAFEYARKHKRKKITAIHKANIMKLADGLFLACCREVAEKFPEVQYNEMIVDNCCMQLVMNPNQFDMLLLENLYGDIVSDLCAGLVGGLGVVPGANIGTEASVFEAVHGSAPDIAGKGIANPTAMIFSTALMLEHIGEKAAATKMVNAIYRVLGEGKTVTPDLKGLVAAYELKKKGLNAVVLEQGRVGGVIGSMRVGQEHVDVGPITVRVESQDFLDLIEELNLRPLYANDSLARLVFLGGTLKLIPRSISELVQSDILSLVGKLRILKEPFISKTNVELTLADFATQRFGAEVCEHLLNPLTLGTFGTEPSNLSAKYAMSFLWKLEQEYGSVIRGLKKQSSFTQPKKELNKLLSFENGLNSLVEALSQRVHIMSFEAKQIRVRSFLEIINSKGEVVIAKKVLLANPLPQAARLIERHFPELAMRFSSVSYSPLVQVMLVSSQIASFPKAFGVLVPTKENRKILGVIFNSRLFPSRFQNGVCTVFFGGKHGDNLIQQTDEELIHILRSEMVTLLNYYGKDDTFGIKRWKHAIPVYGLGYEHVLSEVEEVEAKQKKFYFVGNWREGISVSASIVSAKRVVTKMAQVMDAD</sequence>
<dbReference type="GO" id="GO:0004449">
    <property type="term" value="F:isocitrate dehydrogenase (NAD+) activity"/>
    <property type="evidence" value="ECO:0007669"/>
    <property type="project" value="UniProtKB-EC"/>
</dbReference>
<reference evidence="14" key="1">
    <citation type="journal article" date="2021" name="Genome Biol. Evol.">
        <title>A High-Quality Reference Genome for a Parasitic Bivalve with Doubly Uniparental Inheritance (Bivalvia: Unionida).</title>
        <authorList>
            <person name="Smith C.H."/>
        </authorList>
    </citation>
    <scope>NUCLEOTIDE SEQUENCE</scope>
    <source>
        <strain evidence="14">CHS0354</strain>
    </source>
</reference>
<reference evidence="14" key="3">
    <citation type="submission" date="2023-05" db="EMBL/GenBank/DDBJ databases">
        <authorList>
            <person name="Smith C.H."/>
        </authorList>
    </citation>
    <scope>NUCLEOTIDE SEQUENCE</scope>
    <source>
        <strain evidence="14">CHS0354</strain>
        <tissue evidence="14">Mantle</tissue>
    </source>
</reference>
<evidence type="ECO:0000256" key="12">
    <source>
        <dbReference type="ARBA" id="ARBA00047554"/>
    </source>
</evidence>
<protein>
    <recommendedName>
        <fullName evidence="11">Isocitric dehydrogenase subunit alpha</fullName>
        <ecNumber evidence="6">1.1.1.41</ecNumber>
        <ecNumber evidence="5">1.3.3.4</ecNumber>
    </recommendedName>
    <alternativeName>
        <fullName evidence="10">NAD(+)-specific ICDH subunit alpha</fullName>
    </alternativeName>
</protein>
<dbReference type="GO" id="GO:0006102">
    <property type="term" value="P:isocitrate metabolic process"/>
    <property type="evidence" value="ECO:0007669"/>
    <property type="project" value="TreeGrafter"/>
</dbReference>
<dbReference type="GO" id="GO:0005739">
    <property type="term" value="C:mitochondrion"/>
    <property type="evidence" value="ECO:0007669"/>
    <property type="project" value="TreeGrafter"/>
</dbReference>
<dbReference type="GO" id="GO:0006779">
    <property type="term" value="P:porphyrin-containing compound biosynthetic process"/>
    <property type="evidence" value="ECO:0007669"/>
    <property type="project" value="UniProtKB-KW"/>
</dbReference>
<evidence type="ECO:0000313" key="14">
    <source>
        <dbReference type="EMBL" id="KAK3604972.1"/>
    </source>
</evidence>
<dbReference type="PANTHER" id="PTHR11835:SF34">
    <property type="entry name" value="ISOCITRATE DEHYDROGENASE [NAD] SUBUNIT ALPHA, MITOCHONDRIAL"/>
    <property type="match status" value="1"/>
</dbReference>
<dbReference type="Gene3D" id="3.90.660.20">
    <property type="entry name" value="Protoporphyrinogen oxidase, mitochondrial, domain 2"/>
    <property type="match status" value="1"/>
</dbReference>
<dbReference type="SUPFAM" id="SSF51905">
    <property type="entry name" value="FAD/NAD(P)-binding domain"/>
    <property type="match status" value="1"/>
</dbReference>
<dbReference type="Pfam" id="PF00180">
    <property type="entry name" value="Iso_dh"/>
    <property type="match status" value="1"/>
</dbReference>
<keyword evidence="9" id="KW-0627">Porphyrin biosynthesis</keyword>
<evidence type="ECO:0000256" key="3">
    <source>
        <dbReference type="ARBA" id="ARBA00007769"/>
    </source>
</evidence>
<proteinExistence type="inferred from homology"/>
<evidence type="ECO:0000256" key="2">
    <source>
        <dbReference type="ARBA" id="ARBA00005073"/>
    </source>
</evidence>
<dbReference type="Proteomes" id="UP001195483">
    <property type="component" value="Unassembled WGS sequence"/>
</dbReference>
<evidence type="ECO:0000256" key="4">
    <source>
        <dbReference type="ARBA" id="ARBA00010551"/>
    </source>
</evidence>
<dbReference type="SUPFAM" id="SSF54373">
    <property type="entry name" value="FAD-linked reductases, C-terminal domain"/>
    <property type="match status" value="1"/>
</dbReference>
<dbReference type="GO" id="GO:0004729">
    <property type="term" value="F:oxygen-dependent protoporphyrinogen oxidase activity"/>
    <property type="evidence" value="ECO:0007669"/>
    <property type="project" value="UniProtKB-EC"/>
</dbReference>
<dbReference type="GO" id="GO:0051287">
    <property type="term" value="F:NAD binding"/>
    <property type="evidence" value="ECO:0007669"/>
    <property type="project" value="InterPro"/>
</dbReference>
<dbReference type="PANTHER" id="PTHR11835">
    <property type="entry name" value="DECARBOXYLATING DEHYDROGENASES-ISOCITRATE, ISOPROPYLMALATE, TARTRATE"/>
    <property type="match status" value="1"/>
</dbReference>
<comment type="similarity">
    <text evidence="3">Belongs to the isocitrate and isopropylmalate dehydrogenases family.</text>
</comment>
<name>A0AAE0T723_9BIVA</name>
<dbReference type="InterPro" id="IPR004572">
    <property type="entry name" value="Protoporphyrinogen_oxidase"/>
</dbReference>
<feature type="domain" description="Isopropylmalate dehydrogenase-like" evidence="13">
    <location>
        <begin position="8"/>
        <end position="336"/>
    </location>
</feature>
<keyword evidence="7" id="KW-0816">Tricarboxylic acid cycle</keyword>
<dbReference type="SMART" id="SM01329">
    <property type="entry name" value="Iso_dh"/>
    <property type="match status" value="1"/>
</dbReference>
<evidence type="ECO:0000256" key="10">
    <source>
        <dbReference type="ARBA" id="ARBA00042642"/>
    </source>
</evidence>
<evidence type="ECO:0000259" key="13">
    <source>
        <dbReference type="SMART" id="SM01329"/>
    </source>
</evidence>
<dbReference type="EC" id="1.3.3.4" evidence="5"/>
<evidence type="ECO:0000256" key="11">
    <source>
        <dbReference type="ARBA" id="ARBA00042862"/>
    </source>
</evidence>
<evidence type="ECO:0000256" key="9">
    <source>
        <dbReference type="ARBA" id="ARBA00023244"/>
    </source>
</evidence>
<dbReference type="NCBIfam" id="TIGR00562">
    <property type="entry name" value="proto_IX_ox"/>
    <property type="match status" value="1"/>
</dbReference>
<accession>A0AAE0T723</accession>
<dbReference type="FunFam" id="3.40.718.10:FF:000014">
    <property type="entry name" value="Isocitrate dehydrogenase (NAD(+))"/>
    <property type="match status" value="1"/>
</dbReference>
<comment type="caution">
    <text evidence="14">The sequence shown here is derived from an EMBL/GenBank/DDBJ whole genome shotgun (WGS) entry which is preliminary data.</text>
</comment>
<dbReference type="InterPro" id="IPR019818">
    <property type="entry name" value="IsoCit/isopropylmalate_DH_CS"/>
</dbReference>
<dbReference type="InterPro" id="IPR036188">
    <property type="entry name" value="FAD/NAD-bd_sf"/>
</dbReference>
<gene>
    <name evidence="14" type="ORF">CHS0354_000636</name>
</gene>
<evidence type="ECO:0000256" key="6">
    <source>
        <dbReference type="ARBA" id="ARBA00013012"/>
    </source>
</evidence>
<evidence type="ECO:0000256" key="7">
    <source>
        <dbReference type="ARBA" id="ARBA00022532"/>
    </source>
</evidence>
<comment type="catalytic activity">
    <reaction evidence="12">
        <text>protoporphyrinogen IX + 3 O2 = protoporphyrin IX + 3 H2O2</text>
        <dbReference type="Rhea" id="RHEA:25576"/>
        <dbReference type="ChEBI" id="CHEBI:15379"/>
        <dbReference type="ChEBI" id="CHEBI:16240"/>
        <dbReference type="ChEBI" id="CHEBI:57306"/>
        <dbReference type="ChEBI" id="CHEBI:57307"/>
        <dbReference type="EC" id="1.3.3.4"/>
    </reaction>
</comment>
<comment type="similarity">
    <text evidence="4">Belongs to the protoporphyrinogen/coproporphyrinogen oxidase family. Protoporphyrinogen oxidase subfamily.</text>
</comment>
<organism evidence="14 15">
    <name type="scientific">Potamilus streckersoni</name>
    <dbReference type="NCBI Taxonomy" id="2493646"/>
    <lineage>
        <taxon>Eukaryota</taxon>
        <taxon>Metazoa</taxon>
        <taxon>Spiralia</taxon>
        <taxon>Lophotrochozoa</taxon>
        <taxon>Mollusca</taxon>
        <taxon>Bivalvia</taxon>
        <taxon>Autobranchia</taxon>
        <taxon>Heteroconchia</taxon>
        <taxon>Palaeoheterodonta</taxon>
        <taxon>Unionida</taxon>
        <taxon>Unionoidea</taxon>
        <taxon>Unionidae</taxon>
        <taxon>Ambleminae</taxon>
        <taxon>Lampsilini</taxon>
        <taxon>Potamilus</taxon>
    </lineage>
</organism>
<dbReference type="Gene3D" id="3.50.50.60">
    <property type="entry name" value="FAD/NAD(P)-binding domain"/>
    <property type="match status" value="1"/>
</dbReference>
<reference evidence="14" key="2">
    <citation type="journal article" date="2021" name="Genome Biol. Evol.">
        <title>Developing a high-quality reference genome for a parasitic bivalve with doubly uniparental inheritance (Bivalvia: Unionida).</title>
        <authorList>
            <person name="Smith C.H."/>
        </authorList>
    </citation>
    <scope>NUCLEOTIDE SEQUENCE</scope>
    <source>
        <strain evidence="14">CHS0354</strain>
        <tissue evidence="14">Mantle</tissue>
    </source>
</reference>
<dbReference type="EMBL" id="JAEAOA010000085">
    <property type="protein sequence ID" value="KAK3604972.1"/>
    <property type="molecule type" value="Genomic_DNA"/>
</dbReference>
<dbReference type="GO" id="GO:0006099">
    <property type="term" value="P:tricarboxylic acid cycle"/>
    <property type="evidence" value="ECO:0007669"/>
    <property type="project" value="UniProtKB-KW"/>
</dbReference>
<dbReference type="EC" id="1.1.1.41" evidence="6"/>
<dbReference type="GO" id="GO:0000287">
    <property type="term" value="F:magnesium ion binding"/>
    <property type="evidence" value="ECO:0007669"/>
    <property type="project" value="InterPro"/>
</dbReference>
<comment type="pathway">
    <text evidence="2">Porphyrin-containing compound metabolism; protoporphyrin-IX biosynthesis; protoporphyrin-IX from protoporphyrinogen-IX: step 1/1.</text>
</comment>
<dbReference type="PROSITE" id="PS00470">
    <property type="entry name" value="IDH_IMDH"/>
    <property type="match status" value="1"/>
</dbReference>
<keyword evidence="8" id="KW-0560">Oxidoreductase</keyword>
<dbReference type="Gene3D" id="1.10.3110.10">
    <property type="entry name" value="protoporphyrinogen ix oxidase, domain 3"/>
    <property type="match status" value="1"/>
</dbReference>
<evidence type="ECO:0000256" key="5">
    <source>
        <dbReference type="ARBA" id="ARBA00012867"/>
    </source>
</evidence>